<dbReference type="CDD" id="cd16917">
    <property type="entry name" value="HATPase_UhpB-NarQ-NarX-like"/>
    <property type="match status" value="1"/>
</dbReference>
<feature type="region of interest" description="Disordered" evidence="9">
    <location>
        <begin position="426"/>
        <end position="451"/>
    </location>
</feature>
<evidence type="ECO:0000256" key="6">
    <source>
        <dbReference type="ARBA" id="ARBA00022777"/>
    </source>
</evidence>
<dbReference type="EC" id="2.7.13.3" evidence="2"/>
<dbReference type="GO" id="GO:0005524">
    <property type="term" value="F:ATP binding"/>
    <property type="evidence" value="ECO:0007669"/>
    <property type="project" value="UniProtKB-KW"/>
</dbReference>
<feature type="transmembrane region" description="Helical" evidence="10">
    <location>
        <begin position="146"/>
        <end position="164"/>
    </location>
</feature>
<feature type="transmembrane region" description="Helical" evidence="10">
    <location>
        <begin position="73"/>
        <end position="92"/>
    </location>
</feature>
<feature type="transmembrane region" description="Helical" evidence="10">
    <location>
        <begin position="99"/>
        <end position="117"/>
    </location>
</feature>
<comment type="caution">
    <text evidence="13">The sequence shown here is derived from an EMBL/GenBank/DDBJ whole genome shotgun (WGS) entry which is preliminary data.</text>
</comment>
<organism evidence="13 14">
    <name type="scientific">Pseudonocardia cypriaca</name>
    <dbReference type="NCBI Taxonomy" id="882449"/>
    <lineage>
        <taxon>Bacteria</taxon>
        <taxon>Bacillati</taxon>
        <taxon>Actinomycetota</taxon>
        <taxon>Actinomycetes</taxon>
        <taxon>Pseudonocardiales</taxon>
        <taxon>Pseudonocardiaceae</taxon>
        <taxon>Pseudonocardia</taxon>
    </lineage>
</organism>
<protein>
    <recommendedName>
        <fullName evidence="2">histidine kinase</fullName>
        <ecNumber evidence="2">2.7.13.3</ecNumber>
    </recommendedName>
</protein>
<dbReference type="EMBL" id="VFPH01000001">
    <property type="protein sequence ID" value="TQM42883.1"/>
    <property type="molecule type" value="Genomic_DNA"/>
</dbReference>
<dbReference type="InterPro" id="IPR011712">
    <property type="entry name" value="Sig_transdc_His_kin_sub3_dim/P"/>
</dbReference>
<keyword evidence="10" id="KW-0472">Membrane</keyword>
<feature type="domain" description="Signal transduction histidine kinase subgroup 3 dimerisation and phosphoacceptor" evidence="12">
    <location>
        <begin position="225"/>
        <end position="291"/>
    </location>
</feature>
<keyword evidence="10" id="KW-0812">Transmembrane</keyword>
<dbReference type="PANTHER" id="PTHR24421:SF10">
    <property type="entry name" value="NITRATE_NITRITE SENSOR PROTEIN NARQ"/>
    <property type="match status" value="1"/>
</dbReference>
<evidence type="ECO:0000256" key="8">
    <source>
        <dbReference type="ARBA" id="ARBA00023012"/>
    </source>
</evidence>
<dbReference type="Pfam" id="PF07730">
    <property type="entry name" value="HisKA_3"/>
    <property type="match status" value="1"/>
</dbReference>
<accession>A0A543G9X1</accession>
<gene>
    <name evidence="13" type="ORF">FB388_0219</name>
</gene>
<evidence type="ECO:0000256" key="9">
    <source>
        <dbReference type="SAM" id="MobiDB-lite"/>
    </source>
</evidence>
<evidence type="ECO:0000256" key="3">
    <source>
        <dbReference type="ARBA" id="ARBA00022553"/>
    </source>
</evidence>
<dbReference type="Gene3D" id="1.20.5.1930">
    <property type="match status" value="1"/>
</dbReference>
<dbReference type="Proteomes" id="UP000319818">
    <property type="component" value="Unassembled WGS sequence"/>
</dbReference>
<keyword evidence="7" id="KW-0067">ATP-binding</keyword>
<dbReference type="InterPro" id="IPR050482">
    <property type="entry name" value="Sensor_HK_TwoCompSys"/>
</dbReference>
<keyword evidence="3" id="KW-0597">Phosphoprotein</keyword>
<feature type="domain" description="Histidine kinase/HSP90-like ATPase" evidence="11">
    <location>
        <begin position="340"/>
        <end position="428"/>
    </location>
</feature>
<name>A0A543G9X1_9PSEU</name>
<dbReference type="InterPro" id="IPR003594">
    <property type="entry name" value="HATPase_dom"/>
</dbReference>
<dbReference type="Pfam" id="PF02518">
    <property type="entry name" value="HATPase_c"/>
    <property type="match status" value="1"/>
</dbReference>
<dbReference type="OrthoDB" id="227596at2"/>
<evidence type="ECO:0000256" key="1">
    <source>
        <dbReference type="ARBA" id="ARBA00000085"/>
    </source>
</evidence>
<evidence type="ECO:0000256" key="4">
    <source>
        <dbReference type="ARBA" id="ARBA00022679"/>
    </source>
</evidence>
<evidence type="ECO:0000313" key="14">
    <source>
        <dbReference type="Proteomes" id="UP000319818"/>
    </source>
</evidence>
<comment type="catalytic activity">
    <reaction evidence="1">
        <text>ATP + protein L-histidine = ADP + protein N-phospho-L-histidine.</text>
        <dbReference type="EC" id="2.7.13.3"/>
    </reaction>
</comment>
<reference evidence="13 14" key="1">
    <citation type="submission" date="2019-06" db="EMBL/GenBank/DDBJ databases">
        <title>Sequencing the genomes of 1000 actinobacteria strains.</title>
        <authorList>
            <person name="Klenk H.-P."/>
        </authorList>
    </citation>
    <scope>NUCLEOTIDE SEQUENCE [LARGE SCALE GENOMIC DNA]</scope>
    <source>
        <strain evidence="13 14">DSM 45511</strain>
    </source>
</reference>
<evidence type="ECO:0000256" key="5">
    <source>
        <dbReference type="ARBA" id="ARBA00022741"/>
    </source>
</evidence>
<dbReference type="GO" id="GO:0000155">
    <property type="term" value="F:phosphorelay sensor kinase activity"/>
    <property type="evidence" value="ECO:0007669"/>
    <property type="project" value="InterPro"/>
</dbReference>
<dbReference type="InterPro" id="IPR036890">
    <property type="entry name" value="HATPase_C_sf"/>
</dbReference>
<evidence type="ECO:0000259" key="11">
    <source>
        <dbReference type="Pfam" id="PF02518"/>
    </source>
</evidence>
<evidence type="ECO:0000256" key="7">
    <source>
        <dbReference type="ARBA" id="ARBA00022840"/>
    </source>
</evidence>
<dbReference type="Gene3D" id="3.30.565.10">
    <property type="entry name" value="Histidine kinase-like ATPase, C-terminal domain"/>
    <property type="match status" value="1"/>
</dbReference>
<dbReference type="GO" id="GO:0046983">
    <property type="term" value="F:protein dimerization activity"/>
    <property type="evidence" value="ECO:0007669"/>
    <property type="project" value="InterPro"/>
</dbReference>
<evidence type="ECO:0000256" key="10">
    <source>
        <dbReference type="SAM" id="Phobius"/>
    </source>
</evidence>
<dbReference type="GO" id="GO:0016020">
    <property type="term" value="C:membrane"/>
    <property type="evidence" value="ECO:0007669"/>
    <property type="project" value="InterPro"/>
</dbReference>
<evidence type="ECO:0000313" key="13">
    <source>
        <dbReference type="EMBL" id="TQM42883.1"/>
    </source>
</evidence>
<dbReference type="RefSeq" id="WP_142095703.1">
    <property type="nucleotide sequence ID" value="NZ_VFPH01000001.1"/>
</dbReference>
<sequence>MTSQTCSPTEADAAYGWPDRLAAWTDARLTRMGLIGRFRRDCALAVVLCLVTTGLLLLLFAEATQTPGLALEPFQVSAAIVLSAVQSLLLCVRRVHPVLCLWLVALPQVALFAVLPAAAAVRGFAPAIAAYGCGALLPARRAVRVVAAVTLFESAGLVLVSFLPGQSAAPSVAGQLVSGVLTYAASALFGAYIATRRQNASLERLRAAEAVETQRARADAAIGLERSRMARELHDIAAHHLSGMVVQAAVVERLIDRDPQAAKEAAAWIRAQGRETLHNLRLVVGALRGPEGGDLDDEGAPVPGLGVLDRLVRTARELGTPVELVRDGEPVELPPIADVTFYRVVQEALANVREHAPGAPARIVLRYGAADVSLEIENKARPAPDRPRVNRGFGLAGMQERAQLIGATLDAGPTPSGGWRVSLRLPLDGETTSPHAGAHRSVPQPGTRLAP</sequence>
<feature type="transmembrane region" description="Helical" evidence="10">
    <location>
        <begin position="42"/>
        <end position="61"/>
    </location>
</feature>
<keyword evidence="14" id="KW-1185">Reference proteome</keyword>
<evidence type="ECO:0000259" key="12">
    <source>
        <dbReference type="Pfam" id="PF07730"/>
    </source>
</evidence>
<keyword evidence="10" id="KW-1133">Transmembrane helix</keyword>
<feature type="transmembrane region" description="Helical" evidence="10">
    <location>
        <begin position="176"/>
        <end position="195"/>
    </location>
</feature>
<keyword evidence="5" id="KW-0547">Nucleotide-binding</keyword>
<dbReference type="AlphaFoldDB" id="A0A543G9X1"/>
<keyword evidence="4" id="KW-0808">Transferase</keyword>
<evidence type="ECO:0000256" key="2">
    <source>
        <dbReference type="ARBA" id="ARBA00012438"/>
    </source>
</evidence>
<keyword evidence="6 13" id="KW-0418">Kinase</keyword>
<dbReference type="SUPFAM" id="SSF55874">
    <property type="entry name" value="ATPase domain of HSP90 chaperone/DNA topoisomerase II/histidine kinase"/>
    <property type="match status" value="1"/>
</dbReference>
<proteinExistence type="predicted"/>
<keyword evidence="8" id="KW-0902">Two-component regulatory system</keyword>
<dbReference type="PANTHER" id="PTHR24421">
    <property type="entry name" value="NITRATE/NITRITE SENSOR PROTEIN NARX-RELATED"/>
    <property type="match status" value="1"/>
</dbReference>